<evidence type="ECO:0000313" key="4">
    <source>
        <dbReference type="Proteomes" id="UP000025229"/>
    </source>
</evidence>
<dbReference type="PATRIC" id="fig|42256.3.peg.132"/>
<accession>A0A023WZ91</accession>
<dbReference type="InterPro" id="IPR008579">
    <property type="entry name" value="UGlyAH_Cupin_dom"/>
</dbReference>
<organism evidence="2 4">
    <name type="scientific">Rubrobacter radiotolerans</name>
    <name type="common">Arthrobacter radiotolerans</name>
    <dbReference type="NCBI Taxonomy" id="42256"/>
    <lineage>
        <taxon>Bacteria</taxon>
        <taxon>Bacillati</taxon>
        <taxon>Actinomycetota</taxon>
        <taxon>Rubrobacteria</taxon>
        <taxon>Rubrobacterales</taxon>
        <taxon>Rubrobacteraceae</taxon>
        <taxon>Rubrobacter</taxon>
    </lineage>
</organism>
<dbReference type="KEGG" id="rrd:RradSPS_0130"/>
<evidence type="ECO:0000313" key="2">
    <source>
        <dbReference type="EMBL" id="AHY45413.1"/>
    </source>
</evidence>
<dbReference type="CDD" id="cd02227">
    <property type="entry name" value="cupin_TM1112-like"/>
    <property type="match status" value="1"/>
</dbReference>
<keyword evidence="4" id="KW-1185">Reference proteome</keyword>
<dbReference type="STRING" id="42256.RradSPS_0130"/>
<dbReference type="EMBL" id="CP007514">
    <property type="protein sequence ID" value="AHY45413.1"/>
    <property type="molecule type" value="Genomic_DNA"/>
</dbReference>
<feature type="domain" description="(S)-ureidoglycine aminohydrolase cupin" evidence="1">
    <location>
        <begin position="52"/>
        <end position="122"/>
    </location>
</feature>
<evidence type="ECO:0000259" key="1">
    <source>
        <dbReference type="Pfam" id="PF05899"/>
    </source>
</evidence>
<protein>
    <submittedName>
        <fullName evidence="3">Cupin domain-containing protein</fullName>
    </submittedName>
    <submittedName>
        <fullName evidence="2">Putative enzyme of the cupin superfamily</fullName>
    </submittedName>
</protein>
<dbReference type="Gene3D" id="2.60.120.10">
    <property type="entry name" value="Jelly Rolls"/>
    <property type="match status" value="1"/>
</dbReference>
<dbReference type="SUPFAM" id="SSF51182">
    <property type="entry name" value="RmlC-like cupins"/>
    <property type="match status" value="1"/>
</dbReference>
<dbReference type="Proteomes" id="UP000025229">
    <property type="component" value="Chromosome"/>
</dbReference>
<dbReference type="Proteomes" id="UP001281130">
    <property type="component" value="Unassembled WGS sequence"/>
</dbReference>
<dbReference type="eggNOG" id="COG3450">
    <property type="taxonomic scope" value="Bacteria"/>
</dbReference>
<dbReference type="EMBL" id="JAWXXX010000001">
    <property type="protein sequence ID" value="MDX5892824.1"/>
    <property type="molecule type" value="Genomic_DNA"/>
</dbReference>
<reference evidence="3" key="2">
    <citation type="submission" date="2023-11" db="EMBL/GenBank/DDBJ databases">
        <title>MicrobeMod: A computational toolkit for identifying prokaryotic methylation and restriction-modification with nanopore sequencing.</title>
        <authorList>
            <person name="Crits-Christoph A."/>
            <person name="Kang S.C."/>
            <person name="Lee H."/>
            <person name="Ostrov N."/>
        </authorList>
    </citation>
    <scope>NUCLEOTIDE SEQUENCE</scope>
    <source>
        <strain evidence="3">ATCC 51242</strain>
    </source>
</reference>
<name>A0A023WZ91_RUBRA</name>
<sequence>MSDREAGLRSTAPHLKGVSRLREEGLADWGIVPEAIEGESRASGVLIHKGRGGSPEAGVWVCTPGFWRLCVERDEFCHFLEGRCTYTHESGEVIEIEPDTSAFFPAGWTGTCRVRETVRKAYMIR</sequence>
<dbReference type="HOGENOM" id="CLU_147448_2_0_11"/>
<reference evidence="2 4" key="1">
    <citation type="submission" date="2014-03" db="EMBL/GenBank/DDBJ databases">
        <title>Complete genome sequence of the Radio-Resistant Rubrobacter radiotolerans RSPS-4.</title>
        <authorList>
            <person name="Egas C.C."/>
            <person name="Barroso C.C."/>
            <person name="Froufe H.J.C."/>
            <person name="Pacheco J.J."/>
            <person name="Albuquerque L.L."/>
            <person name="da Costa M.M.S."/>
        </authorList>
    </citation>
    <scope>NUCLEOTIDE SEQUENCE [LARGE SCALE GENOMIC DNA]</scope>
    <source>
        <strain evidence="2 4">RSPS-4</strain>
    </source>
</reference>
<dbReference type="InterPro" id="IPR014710">
    <property type="entry name" value="RmlC-like_jellyroll"/>
</dbReference>
<dbReference type="InterPro" id="IPR011051">
    <property type="entry name" value="RmlC_Cupin_sf"/>
</dbReference>
<dbReference type="Pfam" id="PF05899">
    <property type="entry name" value="Cupin_3"/>
    <property type="match status" value="1"/>
</dbReference>
<proteinExistence type="predicted"/>
<evidence type="ECO:0000313" key="3">
    <source>
        <dbReference type="EMBL" id="MDX5892824.1"/>
    </source>
</evidence>
<gene>
    <name evidence="2" type="ORF">RradSPS_0130</name>
    <name evidence="3" type="ORF">SIL72_02165</name>
</gene>
<dbReference type="AlphaFoldDB" id="A0A023WZ91"/>